<feature type="signal peptide" evidence="6">
    <location>
        <begin position="1"/>
        <end position="25"/>
    </location>
</feature>
<dbReference type="Gene3D" id="1.10.3730.20">
    <property type="match status" value="1"/>
</dbReference>
<dbReference type="InterPro" id="IPR050638">
    <property type="entry name" value="AA-Vitamin_Transporters"/>
</dbReference>
<dbReference type="Proteomes" id="UP001290861">
    <property type="component" value="Unassembled WGS sequence"/>
</dbReference>
<accession>A0ABU5MYD2</accession>
<feature type="transmembrane region" description="Helical" evidence="5">
    <location>
        <begin position="65"/>
        <end position="84"/>
    </location>
</feature>
<organism evidence="8 9">
    <name type="scientific">Pontiella agarivorans</name>
    <dbReference type="NCBI Taxonomy" id="3038953"/>
    <lineage>
        <taxon>Bacteria</taxon>
        <taxon>Pseudomonadati</taxon>
        <taxon>Kiritimatiellota</taxon>
        <taxon>Kiritimatiellia</taxon>
        <taxon>Kiritimatiellales</taxon>
        <taxon>Pontiellaceae</taxon>
        <taxon>Pontiella</taxon>
    </lineage>
</organism>
<evidence type="ECO:0000256" key="4">
    <source>
        <dbReference type="ARBA" id="ARBA00023136"/>
    </source>
</evidence>
<keyword evidence="4 5" id="KW-0472">Membrane</keyword>
<evidence type="ECO:0000256" key="1">
    <source>
        <dbReference type="ARBA" id="ARBA00004141"/>
    </source>
</evidence>
<reference evidence="8 9" key="1">
    <citation type="journal article" date="2024" name="Appl. Environ. Microbiol.">
        <title>Pontiella agarivorans sp. nov., a novel marine anaerobic bacterium capable of degrading macroalgal polysaccharides and fixing nitrogen.</title>
        <authorList>
            <person name="Liu N."/>
            <person name="Kivenson V."/>
            <person name="Peng X."/>
            <person name="Cui Z."/>
            <person name="Lankiewicz T.S."/>
            <person name="Gosselin K.M."/>
            <person name="English C.J."/>
            <person name="Blair E.M."/>
            <person name="O'Malley M.A."/>
            <person name="Valentine D.L."/>
        </authorList>
    </citation>
    <scope>NUCLEOTIDE SEQUENCE [LARGE SCALE GENOMIC DNA]</scope>
    <source>
        <strain evidence="8 9">NLcol2</strain>
    </source>
</reference>
<evidence type="ECO:0000259" key="7">
    <source>
        <dbReference type="Pfam" id="PF00892"/>
    </source>
</evidence>
<feature type="transmembrane region" description="Helical" evidence="5">
    <location>
        <begin position="144"/>
        <end position="160"/>
    </location>
</feature>
<feature type="transmembrane region" description="Helical" evidence="5">
    <location>
        <begin position="231"/>
        <end position="250"/>
    </location>
</feature>
<keyword evidence="9" id="KW-1185">Reference proteome</keyword>
<sequence length="280" mass="29041">MTLLLTMLALLAFAANSILCRLALAADTIDPVSFTLLRLLSGMLILLPIASATREPAPSKGWKNAVLSGSALFIYALAFSLGYVTIASGIGTLILVGAVQFSMFAWAVIQKDPISRSKWIGAGISFAGLIVLVSPGLTAPDLKGATLMSAAGIAWGLYSIRGRGARSPVLMTARNFTCAVPIIGITAALFFQSLEISPRGAIIAVLSGSLTSGLAYVIWYRALRHLSTVTASMVQLLIPVLAAAGGVVFLDEPLTARLLISSALILGGVGLGSLKQSGRI</sequence>
<feature type="transmembrane region" description="Helical" evidence="5">
    <location>
        <begin position="256"/>
        <end position="274"/>
    </location>
</feature>
<dbReference type="InterPro" id="IPR037185">
    <property type="entry name" value="EmrE-like"/>
</dbReference>
<evidence type="ECO:0000256" key="3">
    <source>
        <dbReference type="ARBA" id="ARBA00022989"/>
    </source>
</evidence>
<feature type="transmembrane region" description="Helical" evidence="5">
    <location>
        <begin position="120"/>
        <end position="138"/>
    </location>
</feature>
<evidence type="ECO:0000256" key="5">
    <source>
        <dbReference type="SAM" id="Phobius"/>
    </source>
</evidence>
<evidence type="ECO:0000256" key="2">
    <source>
        <dbReference type="ARBA" id="ARBA00022692"/>
    </source>
</evidence>
<keyword evidence="3 5" id="KW-1133">Transmembrane helix</keyword>
<keyword evidence="2 5" id="KW-0812">Transmembrane</keyword>
<keyword evidence="6" id="KW-0732">Signal</keyword>
<feature type="transmembrane region" description="Helical" evidence="5">
    <location>
        <begin position="90"/>
        <end position="108"/>
    </location>
</feature>
<dbReference type="Pfam" id="PF00892">
    <property type="entry name" value="EamA"/>
    <property type="match status" value="2"/>
</dbReference>
<dbReference type="SUPFAM" id="SSF103481">
    <property type="entry name" value="Multidrug resistance efflux transporter EmrE"/>
    <property type="match status" value="2"/>
</dbReference>
<feature type="transmembrane region" description="Helical" evidence="5">
    <location>
        <begin position="35"/>
        <end position="53"/>
    </location>
</feature>
<dbReference type="PANTHER" id="PTHR32322:SF9">
    <property type="entry name" value="AMINO-ACID METABOLITE EFFLUX PUMP-RELATED"/>
    <property type="match status" value="1"/>
</dbReference>
<proteinExistence type="predicted"/>
<gene>
    <name evidence="8" type="ORF">P9H32_11325</name>
</gene>
<dbReference type="InterPro" id="IPR000620">
    <property type="entry name" value="EamA_dom"/>
</dbReference>
<dbReference type="PANTHER" id="PTHR32322">
    <property type="entry name" value="INNER MEMBRANE TRANSPORTER"/>
    <property type="match status" value="1"/>
</dbReference>
<feature type="domain" description="EamA" evidence="7">
    <location>
        <begin position="3"/>
        <end position="133"/>
    </location>
</feature>
<feature type="transmembrane region" description="Helical" evidence="5">
    <location>
        <begin position="200"/>
        <end position="219"/>
    </location>
</feature>
<feature type="transmembrane region" description="Helical" evidence="5">
    <location>
        <begin position="172"/>
        <end position="194"/>
    </location>
</feature>
<feature type="chain" id="PRO_5046708498" evidence="6">
    <location>
        <begin position="26"/>
        <end position="280"/>
    </location>
</feature>
<name>A0ABU5MYD2_9BACT</name>
<evidence type="ECO:0000313" key="8">
    <source>
        <dbReference type="EMBL" id="MDZ8119215.1"/>
    </source>
</evidence>
<comment type="caution">
    <text evidence="8">The sequence shown here is derived from an EMBL/GenBank/DDBJ whole genome shotgun (WGS) entry which is preliminary data.</text>
</comment>
<feature type="domain" description="EamA" evidence="7">
    <location>
        <begin position="143"/>
        <end position="271"/>
    </location>
</feature>
<dbReference type="EMBL" id="JARVCO010000010">
    <property type="protein sequence ID" value="MDZ8119215.1"/>
    <property type="molecule type" value="Genomic_DNA"/>
</dbReference>
<evidence type="ECO:0000256" key="6">
    <source>
        <dbReference type="SAM" id="SignalP"/>
    </source>
</evidence>
<comment type="subcellular location">
    <subcellularLocation>
        <location evidence="1">Membrane</location>
        <topology evidence="1">Multi-pass membrane protein</topology>
    </subcellularLocation>
</comment>
<evidence type="ECO:0000313" key="9">
    <source>
        <dbReference type="Proteomes" id="UP001290861"/>
    </source>
</evidence>
<protein>
    <submittedName>
        <fullName evidence="8">DMT family transporter</fullName>
    </submittedName>
</protein>
<dbReference type="RefSeq" id="WP_322609001.1">
    <property type="nucleotide sequence ID" value="NZ_JARVCO010000010.1"/>
</dbReference>